<dbReference type="EMBL" id="JAUEPU010000005">
    <property type="protein sequence ID" value="KAK0501942.1"/>
    <property type="molecule type" value="Genomic_DNA"/>
</dbReference>
<accession>A0AA39USW0</accession>
<protein>
    <submittedName>
        <fullName evidence="1">Uncharacterized protein</fullName>
    </submittedName>
</protein>
<dbReference type="Proteomes" id="UP001175228">
    <property type="component" value="Unassembled WGS sequence"/>
</dbReference>
<dbReference type="AlphaFoldDB" id="A0AA39USW0"/>
<proteinExistence type="predicted"/>
<evidence type="ECO:0000313" key="1">
    <source>
        <dbReference type="EMBL" id="KAK0501942.1"/>
    </source>
</evidence>
<gene>
    <name evidence="1" type="ORF">EDD18DRAFT_1100445</name>
</gene>
<reference evidence="1" key="1">
    <citation type="submission" date="2023-06" db="EMBL/GenBank/DDBJ databases">
        <authorList>
            <consortium name="Lawrence Berkeley National Laboratory"/>
            <person name="Ahrendt S."/>
            <person name="Sahu N."/>
            <person name="Indic B."/>
            <person name="Wong-Bajracharya J."/>
            <person name="Merenyi Z."/>
            <person name="Ke H.-M."/>
            <person name="Monk M."/>
            <person name="Kocsube S."/>
            <person name="Drula E."/>
            <person name="Lipzen A."/>
            <person name="Balint B."/>
            <person name="Henrissat B."/>
            <person name="Andreopoulos B."/>
            <person name="Martin F.M."/>
            <person name="Harder C.B."/>
            <person name="Rigling D."/>
            <person name="Ford K.L."/>
            <person name="Foster G.D."/>
            <person name="Pangilinan J."/>
            <person name="Papanicolaou A."/>
            <person name="Barry K."/>
            <person name="LaButti K."/>
            <person name="Viragh M."/>
            <person name="Koriabine M."/>
            <person name="Yan M."/>
            <person name="Riley R."/>
            <person name="Champramary S."/>
            <person name="Plett K.L."/>
            <person name="Tsai I.J."/>
            <person name="Slot J."/>
            <person name="Sipos G."/>
            <person name="Plett J."/>
            <person name="Nagy L.G."/>
            <person name="Grigoriev I.V."/>
        </authorList>
    </citation>
    <scope>NUCLEOTIDE SEQUENCE</scope>
    <source>
        <strain evidence="1">HWK02</strain>
    </source>
</reference>
<name>A0AA39USW0_9AGAR</name>
<comment type="caution">
    <text evidence="1">The sequence shown here is derived from an EMBL/GenBank/DDBJ whole genome shotgun (WGS) entry which is preliminary data.</text>
</comment>
<organism evidence="1 2">
    <name type="scientific">Armillaria luteobubalina</name>
    <dbReference type="NCBI Taxonomy" id="153913"/>
    <lineage>
        <taxon>Eukaryota</taxon>
        <taxon>Fungi</taxon>
        <taxon>Dikarya</taxon>
        <taxon>Basidiomycota</taxon>
        <taxon>Agaricomycotina</taxon>
        <taxon>Agaricomycetes</taxon>
        <taxon>Agaricomycetidae</taxon>
        <taxon>Agaricales</taxon>
        <taxon>Marasmiineae</taxon>
        <taxon>Physalacriaceae</taxon>
        <taxon>Armillaria</taxon>
    </lineage>
</organism>
<sequence length="348" mass="40551">MADTPINRGPDRMHECNRSILSQNEHSHHMTDENMVIFQEQGTVSGRKRCLSHEEDGNAHKRVCVEGTDVRLSSVQSPEGLEWSNNSYAYDAMLSILYNVWKQDTARWVADFERLNKEWLKALSDLFRQHRDNEATLEEARDKFRRGLARRYPDMIRAAVLECPEGHHVPNACINNNSAVFVESHSDRYSSVREWLHEQWNLTDIRWRACRICNNRLRRRHVWIRAPEILAFTSINGRLKTVDEKLVVVVDGVQKQYGLSGTIYHGQEHFTARVFVDGRCWFHDGLTTGRELILETQDARLDMTRCRVSNPLYSGVQSWVIIYICCVSHRQPPRCTSEGYNVQGYIFE</sequence>
<keyword evidence="2" id="KW-1185">Reference proteome</keyword>
<evidence type="ECO:0000313" key="2">
    <source>
        <dbReference type="Proteomes" id="UP001175228"/>
    </source>
</evidence>